<feature type="domain" description="YCII-related" evidence="2">
    <location>
        <begin position="1"/>
        <end position="113"/>
    </location>
</feature>
<accession>A0A918E2W6</accession>
<dbReference type="Pfam" id="PF03795">
    <property type="entry name" value="YCII"/>
    <property type="match status" value="1"/>
</dbReference>
<dbReference type="Gene3D" id="3.30.70.1060">
    <property type="entry name" value="Dimeric alpha+beta barrel"/>
    <property type="match status" value="1"/>
</dbReference>
<comment type="caution">
    <text evidence="3">The sequence shown here is derived from an EMBL/GenBank/DDBJ whole genome shotgun (WGS) entry which is preliminary data.</text>
</comment>
<evidence type="ECO:0000313" key="3">
    <source>
        <dbReference type="EMBL" id="GGP01146.1"/>
    </source>
</evidence>
<dbReference type="Proteomes" id="UP000641932">
    <property type="component" value="Unassembled WGS sequence"/>
</dbReference>
<dbReference type="PANTHER" id="PTHR35174">
    <property type="entry name" value="BLL7171 PROTEIN-RELATED"/>
    <property type="match status" value="1"/>
</dbReference>
<dbReference type="SUPFAM" id="SSF54909">
    <property type="entry name" value="Dimeric alpha+beta barrel"/>
    <property type="match status" value="1"/>
</dbReference>
<proteinExistence type="inferred from homology"/>
<reference evidence="3" key="1">
    <citation type="journal article" date="2014" name="Int. J. Syst. Evol. Microbiol.">
        <title>Complete genome sequence of Corynebacterium casei LMG S-19264T (=DSM 44701T), isolated from a smear-ripened cheese.</title>
        <authorList>
            <consortium name="US DOE Joint Genome Institute (JGI-PGF)"/>
            <person name="Walter F."/>
            <person name="Albersmeier A."/>
            <person name="Kalinowski J."/>
            <person name="Ruckert C."/>
        </authorList>
    </citation>
    <scope>NUCLEOTIDE SEQUENCE</scope>
    <source>
        <strain evidence="3">CGMCC 4.7201</strain>
    </source>
</reference>
<dbReference type="InterPro" id="IPR011008">
    <property type="entry name" value="Dimeric_a/b-barrel"/>
</dbReference>
<organism evidence="3 4">
    <name type="scientific">Wenjunlia tyrosinilytica</name>
    <dbReference type="NCBI Taxonomy" id="1544741"/>
    <lineage>
        <taxon>Bacteria</taxon>
        <taxon>Bacillati</taxon>
        <taxon>Actinomycetota</taxon>
        <taxon>Actinomycetes</taxon>
        <taxon>Kitasatosporales</taxon>
        <taxon>Streptomycetaceae</taxon>
        <taxon>Wenjunlia</taxon>
    </lineage>
</organism>
<protein>
    <submittedName>
        <fullName evidence="3">Dehydrogenase</fullName>
    </submittedName>
</protein>
<reference evidence="3" key="2">
    <citation type="submission" date="2020-09" db="EMBL/GenBank/DDBJ databases">
        <authorList>
            <person name="Sun Q."/>
            <person name="Zhou Y."/>
        </authorList>
    </citation>
    <scope>NUCLEOTIDE SEQUENCE</scope>
    <source>
        <strain evidence="3">CGMCC 4.7201</strain>
    </source>
</reference>
<keyword evidence="4" id="KW-1185">Reference proteome</keyword>
<evidence type="ECO:0000256" key="1">
    <source>
        <dbReference type="ARBA" id="ARBA00007689"/>
    </source>
</evidence>
<evidence type="ECO:0000259" key="2">
    <source>
        <dbReference type="Pfam" id="PF03795"/>
    </source>
</evidence>
<name>A0A918E2W6_9ACTN</name>
<dbReference type="EMBL" id="BMMS01000085">
    <property type="protein sequence ID" value="GGP01146.1"/>
    <property type="molecule type" value="Genomic_DNA"/>
</dbReference>
<comment type="similarity">
    <text evidence="1">Belongs to the YciI family.</text>
</comment>
<sequence>MRVMVMTKGTGADEGKAQPSQEMFEKMNAYNEQLVKAGILLGGEGLKPSSAGAQVVFAAGETSVVDGPFTESKEIIAGYWIWEVSSLAEAVEWAKRCPFDPRYGATQALEIRPLFDMADFDGIVDSKTLAKGQELHERGGEA</sequence>
<dbReference type="InterPro" id="IPR005545">
    <property type="entry name" value="YCII"/>
</dbReference>
<dbReference type="PANTHER" id="PTHR35174:SF4">
    <property type="entry name" value="BLL7163 PROTEIN"/>
    <property type="match status" value="1"/>
</dbReference>
<gene>
    <name evidence="3" type="ORF">GCM10012280_71420</name>
</gene>
<evidence type="ECO:0000313" key="4">
    <source>
        <dbReference type="Proteomes" id="UP000641932"/>
    </source>
</evidence>
<dbReference type="AlphaFoldDB" id="A0A918E2W6"/>